<proteinExistence type="predicted"/>
<keyword evidence="2" id="KW-1185">Reference proteome</keyword>
<organism evidence="1 2">
    <name type="scientific">Lasiosphaeria hispida</name>
    <dbReference type="NCBI Taxonomy" id="260671"/>
    <lineage>
        <taxon>Eukaryota</taxon>
        <taxon>Fungi</taxon>
        <taxon>Dikarya</taxon>
        <taxon>Ascomycota</taxon>
        <taxon>Pezizomycotina</taxon>
        <taxon>Sordariomycetes</taxon>
        <taxon>Sordariomycetidae</taxon>
        <taxon>Sordariales</taxon>
        <taxon>Lasiosphaeriaceae</taxon>
        <taxon>Lasiosphaeria</taxon>
    </lineage>
</organism>
<reference evidence="1" key="2">
    <citation type="submission" date="2023-06" db="EMBL/GenBank/DDBJ databases">
        <authorList>
            <consortium name="Lawrence Berkeley National Laboratory"/>
            <person name="Haridas S."/>
            <person name="Hensen N."/>
            <person name="Bonometti L."/>
            <person name="Westerberg I."/>
            <person name="Brannstrom I.O."/>
            <person name="Guillou S."/>
            <person name="Cros-Aarteil S."/>
            <person name="Calhoun S."/>
            <person name="Kuo A."/>
            <person name="Mondo S."/>
            <person name="Pangilinan J."/>
            <person name="Riley R."/>
            <person name="Labutti K."/>
            <person name="Andreopoulos B."/>
            <person name="Lipzen A."/>
            <person name="Chen C."/>
            <person name="Yanf M."/>
            <person name="Daum C."/>
            <person name="Ng V."/>
            <person name="Clum A."/>
            <person name="Steindorff A."/>
            <person name="Ohm R."/>
            <person name="Martin F."/>
            <person name="Silar P."/>
            <person name="Natvig D."/>
            <person name="Lalanne C."/>
            <person name="Gautier V."/>
            <person name="Ament-Velasquez S.L."/>
            <person name="Kruys A."/>
            <person name="Hutchinson M.I."/>
            <person name="Powell A.J."/>
            <person name="Barry K."/>
            <person name="Miller A.N."/>
            <person name="Grigoriev I.V."/>
            <person name="Debuchy R."/>
            <person name="Gladieux P."/>
            <person name="Thoren M.H."/>
            <person name="Johannesson H."/>
        </authorList>
    </citation>
    <scope>NUCLEOTIDE SEQUENCE</scope>
    <source>
        <strain evidence="1">CBS 955.72</strain>
    </source>
</reference>
<reference evidence="1" key="1">
    <citation type="journal article" date="2023" name="Mol. Phylogenet. Evol.">
        <title>Genome-scale phylogeny and comparative genomics of the fungal order Sordariales.</title>
        <authorList>
            <person name="Hensen N."/>
            <person name="Bonometti L."/>
            <person name="Westerberg I."/>
            <person name="Brannstrom I.O."/>
            <person name="Guillou S."/>
            <person name="Cros-Aarteil S."/>
            <person name="Calhoun S."/>
            <person name="Haridas S."/>
            <person name="Kuo A."/>
            <person name="Mondo S."/>
            <person name="Pangilinan J."/>
            <person name="Riley R."/>
            <person name="LaButti K."/>
            <person name="Andreopoulos B."/>
            <person name="Lipzen A."/>
            <person name="Chen C."/>
            <person name="Yan M."/>
            <person name="Daum C."/>
            <person name="Ng V."/>
            <person name="Clum A."/>
            <person name="Steindorff A."/>
            <person name="Ohm R.A."/>
            <person name="Martin F."/>
            <person name="Silar P."/>
            <person name="Natvig D.O."/>
            <person name="Lalanne C."/>
            <person name="Gautier V."/>
            <person name="Ament-Velasquez S.L."/>
            <person name="Kruys A."/>
            <person name="Hutchinson M.I."/>
            <person name="Powell A.J."/>
            <person name="Barry K."/>
            <person name="Miller A.N."/>
            <person name="Grigoriev I.V."/>
            <person name="Debuchy R."/>
            <person name="Gladieux P."/>
            <person name="Hiltunen Thoren M."/>
            <person name="Johannesson H."/>
        </authorList>
    </citation>
    <scope>NUCLEOTIDE SEQUENCE</scope>
    <source>
        <strain evidence="1">CBS 955.72</strain>
    </source>
</reference>
<dbReference type="AlphaFoldDB" id="A0AAJ0HRG2"/>
<accession>A0AAJ0HRG2</accession>
<dbReference type="Proteomes" id="UP001275084">
    <property type="component" value="Unassembled WGS sequence"/>
</dbReference>
<evidence type="ECO:0000313" key="1">
    <source>
        <dbReference type="EMBL" id="KAK3360033.1"/>
    </source>
</evidence>
<name>A0AAJ0HRG2_9PEZI</name>
<dbReference type="EMBL" id="JAUIQD010000002">
    <property type="protein sequence ID" value="KAK3360033.1"/>
    <property type="molecule type" value="Genomic_DNA"/>
</dbReference>
<gene>
    <name evidence="1" type="ORF">B0T25DRAFT_118013</name>
</gene>
<comment type="caution">
    <text evidence="1">The sequence shown here is derived from an EMBL/GenBank/DDBJ whole genome shotgun (WGS) entry which is preliminary data.</text>
</comment>
<sequence>MTVRRPADLTALCRRGSWYYAWLLALPLLTYLHDMVGAGRYQWRGPLWREEGLLWPIQRRLRSCRCPLRTCLFLFWGLKSPHQYQSPVATALSLLMLTETSHLQDWTSENGAARRAKMQSLQLQLQQGSGIEASGRLFPKCPPCLLFAVLGWPLFNSPPQSALDRPA</sequence>
<evidence type="ECO:0000313" key="2">
    <source>
        <dbReference type="Proteomes" id="UP001275084"/>
    </source>
</evidence>
<protein>
    <submittedName>
        <fullName evidence="1">Uncharacterized protein</fullName>
    </submittedName>
</protein>